<name>A1SAG3_SHEAM</name>
<dbReference type="Gene3D" id="3.30.530.20">
    <property type="match status" value="1"/>
</dbReference>
<dbReference type="RefSeq" id="WP_011761274.1">
    <property type="nucleotide sequence ID" value="NC_008700.1"/>
</dbReference>
<dbReference type="SUPFAM" id="SSF55961">
    <property type="entry name" value="Bet v1-like"/>
    <property type="match status" value="1"/>
</dbReference>
<dbReference type="OrthoDB" id="9807923at2"/>
<dbReference type="AlphaFoldDB" id="A1SAG3"/>
<gene>
    <name evidence="1" type="ordered locus">Sama_3167</name>
</gene>
<dbReference type="KEGG" id="saz:Sama_3167"/>
<dbReference type="CDD" id="cd07818">
    <property type="entry name" value="SRPBCC_1"/>
    <property type="match status" value="1"/>
</dbReference>
<evidence type="ECO:0000313" key="2">
    <source>
        <dbReference type="Proteomes" id="UP000009175"/>
    </source>
</evidence>
<dbReference type="STRING" id="326297.Sama_3167"/>
<evidence type="ECO:0000313" key="1">
    <source>
        <dbReference type="EMBL" id="ABM01370.1"/>
    </source>
</evidence>
<dbReference type="Proteomes" id="UP000009175">
    <property type="component" value="Chromosome"/>
</dbReference>
<evidence type="ECO:0008006" key="3">
    <source>
        <dbReference type="Google" id="ProtNLM"/>
    </source>
</evidence>
<dbReference type="EMBL" id="CP000507">
    <property type="protein sequence ID" value="ABM01370.1"/>
    <property type="molecule type" value="Genomic_DNA"/>
</dbReference>
<dbReference type="InterPro" id="IPR019587">
    <property type="entry name" value="Polyketide_cyclase/dehydratase"/>
</dbReference>
<protein>
    <recommendedName>
        <fullName evidence="3">Polyketide cyclase</fullName>
    </recommendedName>
</protein>
<sequence>MLKKFLIVILLLLAAPFMVALFIKSDYEVSVSRTIDRPLDEVFGYLRLLKHQDEFSVWAKMDPNMQQHFTGIDGEPGFVSAWESSNPDVGKGEQEIIAIVPGKRIDYALRFIEPFTSNDSAYLITEPIEDGSTLVTWGFVGHMSYPMNLLIPLMDVESLILKDLDTGLANLKQILERQATPQPE</sequence>
<dbReference type="InterPro" id="IPR023393">
    <property type="entry name" value="START-like_dom_sf"/>
</dbReference>
<keyword evidence="2" id="KW-1185">Reference proteome</keyword>
<proteinExistence type="predicted"/>
<dbReference type="Pfam" id="PF10604">
    <property type="entry name" value="Polyketide_cyc2"/>
    <property type="match status" value="1"/>
</dbReference>
<organism evidence="1 2">
    <name type="scientific">Shewanella amazonensis (strain ATCC BAA-1098 / SB2B)</name>
    <dbReference type="NCBI Taxonomy" id="326297"/>
    <lineage>
        <taxon>Bacteria</taxon>
        <taxon>Pseudomonadati</taxon>
        <taxon>Pseudomonadota</taxon>
        <taxon>Gammaproteobacteria</taxon>
        <taxon>Alteromonadales</taxon>
        <taxon>Shewanellaceae</taxon>
        <taxon>Shewanella</taxon>
    </lineage>
</organism>
<reference evidence="1 2" key="1">
    <citation type="submission" date="2006-12" db="EMBL/GenBank/DDBJ databases">
        <title>Complete sequence of Shewanella amazonensis SB2B.</title>
        <authorList>
            <consortium name="US DOE Joint Genome Institute"/>
            <person name="Copeland A."/>
            <person name="Lucas S."/>
            <person name="Lapidus A."/>
            <person name="Barry K."/>
            <person name="Detter J.C."/>
            <person name="Glavina del Rio T."/>
            <person name="Hammon N."/>
            <person name="Israni S."/>
            <person name="Dalin E."/>
            <person name="Tice H."/>
            <person name="Pitluck S."/>
            <person name="Munk A.C."/>
            <person name="Brettin T."/>
            <person name="Bruce D."/>
            <person name="Han C."/>
            <person name="Tapia R."/>
            <person name="Gilna P."/>
            <person name="Schmutz J."/>
            <person name="Larimer F."/>
            <person name="Land M."/>
            <person name="Hauser L."/>
            <person name="Kyrpides N."/>
            <person name="Mikhailova N."/>
            <person name="Fredrickson J."/>
            <person name="Richardson P."/>
        </authorList>
    </citation>
    <scope>NUCLEOTIDE SEQUENCE [LARGE SCALE GENOMIC DNA]</scope>
    <source>
        <strain evidence="2">ATCC BAA-1098 / SB2B</strain>
    </source>
</reference>
<dbReference type="eggNOG" id="COG1670">
    <property type="taxonomic scope" value="Bacteria"/>
</dbReference>
<accession>A1SAG3</accession>
<dbReference type="HOGENOM" id="CLU_104147_2_0_6"/>